<protein>
    <submittedName>
        <fullName evidence="1">Conserved hypothetical</fullName>
    </submittedName>
</protein>
<dbReference type="EMBL" id="CP000825">
    <property type="protein sequence ID" value="ABV51350.1"/>
    <property type="molecule type" value="Genomic_DNA"/>
</dbReference>
<dbReference type="AlphaFoldDB" id="A8G6W9"/>
<evidence type="ECO:0000313" key="2">
    <source>
        <dbReference type="Proteomes" id="UP000002014"/>
    </source>
</evidence>
<reference evidence="1 2" key="1">
    <citation type="journal article" date="2007" name="PLoS Genet.">
        <title>Patterns and implications of gene gain and loss in the evolution of Prochlorococcus.</title>
        <authorList>
            <person name="Kettler G.C."/>
            <person name="Martiny A.C."/>
            <person name="Huang K."/>
            <person name="Zucker J."/>
            <person name="Coleman M.L."/>
            <person name="Rodrigue S."/>
            <person name="Chen F."/>
            <person name="Lapidus A."/>
            <person name="Ferriera S."/>
            <person name="Johnson J."/>
            <person name="Steglich C."/>
            <person name="Church G.M."/>
            <person name="Richardson P."/>
            <person name="Chisholm S.W."/>
        </authorList>
    </citation>
    <scope>NUCLEOTIDE SEQUENCE [LARGE SCALE GENOMIC DNA]</scope>
    <source>
        <strain evidence="1 2">MIT 9215</strain>
    </source>
</reference>
<dbReference type="KEGG" id="pmh:P9215_17371"/>
<proteinExistence type="predicted"/>
<dbReference type="STRING" id="93060.P9215_17371"/>
<gene>
    <name evidence="1" type="ordered locus">P9215_17371</name>
</gene>
<dbReference type="eggNOG" id="COG0400">
    <property type="taxonomic scope" value="Bacteria"/>
</dbReference>
<organism evidence="1 2">
    <name type="scientific">Prochlorococcus marinus (strain MIT 9215)</name>
    <dbReference type="NCBI Taxonomy" id="93060"/>
    <lineage>
        <taxon>Bacteria</taxon>
        <taxon>Bacillati</taxon>
        <taxon>Cyanobacteriota</taxon>
        <taxon>Cyanophyceae</taxon>
        <taxon>Synechococcales</taxon>
        <taxon>Prochlorococcaceae</taxon>
        <taxon>Prochlorococcus</taxon>
    </lineage>
</organism>
<accession>A8G6W9</accession>
<dbReference type="Proteomes" id="UP000002014">
    <property type="component" value="Chromosome"/>
</dbReference>
<dbReference type="RefSeq" id="WP_012008369.1">
    <property type="nucleotide sequence ID" value="NC_009840.1"/>
</dbReference>
<evidence type="ECO:0000313" key="1">
    <source>
        <dbReference type="EMBL" id="ABV51350.1"/>
    </source>
</evidence>
<name>A8G6W9_PROM2</name>
<dbReference type="HOGENOM" id="CLU_020336_12_2_3"/>
<sequence>MKQIITQHGWGLNKYFWDEYKVDFLKNNWHWQDNERGYFSTNNYQAKWIKSESKKEIRMALCHSFGFHLMQKKILKEATHIVLINCFNNFLPLSNKRNFILRSLKRMETKIIKDETKDMLKEFIHRSFMPNHMNNSFKNIFYRSLGSFNKTLLLGDLKQLYINRDIPLFLRKDCKIIFIKSENDLILDNESNNNFLDSLNKILDRNPILIKLAQQGHCLNNLNLYEILLNILNDENG</sequence>
<dbReference type="OrthoDB" id="427865at2"/>